<sequence>MSLDELPAGLHEAEDVTRHYDLVERAAAEGRAGELYELALTLRAAEPGWQRDAVLLHIQQALGLTPGPGNAACAVRLAATEQLDSRVRLAAAQLASAQPVDNLLPLYEEYEQAPELFACLTQELVLRHPDIGQHGAVRRVTAHLADANHPLAILPPALLPFEDALDLPSYSLRGASYAIPFGPVERSGFPRRPGHQMPAVELLAPGLLTAAVENWVEDSNGRIEARAFRLAMPAELDAELLEGLGLTCLAGEGEVTVRAATLSEVMRVLFAAAATGSAYGSGRGGAYGRLLAWQSMTALAGGTRVEDAADRTWVLFDASTAWFYQVAWDVGIAALDPDRLLVHVLAATDTD</sequence>
<dbReference type="Proteomes" id="UP001212498">
    <property type="component" value="Unassembled WGS sequence"/>
</dbReference>
<accession>A0ABT4T335</accession>
<dbReference type="Pfam" id="PF19681">
    <property type="entry name" value="DUF6183"/>
    <property type="match status" value="1"/>
</dbReference>
<dbReference type="EMBL" id="JAPNUD010000080">
    <property type="protein sequence ID" value="MDA0643926.1"/>
    <property type="molecule type" value="Genomic_DNA"/>
</dbReference>
<dbReference type="InterPro" id="IPR045756">
    <property type="entry name" value="DUF6183"/>
</dbReference>
<protein>
    <submittedName>
        <fullName evidence="1">DUF6183 family protein</fullName>
    </submittedName>
</protein>
<evidence type="ECO:0000313" key="1">
    <source>
        <dbReference type="EMBL" id="MDA0643926.1"/>
    </source>
</evidence>
<gene>
    <name evidence="1" type="ORF">OUY24_25135</name>
</gene>
<name>A0ABT4T335_9ACTN</name>
<reference evidence="1 2" key="1">
    <citation type="submission" date="2022-11" db="EMBL/GenBank/DDBJ databases">
        <title>Nonomuraea corallina sp. nov., a new species of the genus Nonomuraea isolated from sea side sediment in Thai sea.</title>
        <authorList>
            <person name="Ngamcharungchit C."/>
            <person name="Matsumoto A."/>
            <person name="Suriyachadkun C."/>
            <person name="Panbangred W."/>
            <person name="Inahashi Y."/>
            <person name="Intra B."/>
        </authorList>
    </citation>
    <scope>NUCLEOTIDE SEQUENCE [LARGE SCALE GENOMIC DNA]</scope>
    <source>
        <strain evidence="1 2">DSM 43553</strain>
    </source>
</reference>
<organism evidence="1 2">
    <name type="scientific">Nonomuraea ferruginea</name>
    <dbReference type="NCBI Taxonomy" id="46174"/>
    <lineage>
        <taxon>Bacteria</taxon>
        <taxon>Bacillati</taxon>
        <taxon>Actinomycetota</taxon>
        <taxon>Actinomycetes</taxon>
        <taxon>Streptosporangiales</taxon>
        <taxon>Streptosporangiaceae</taxon>
        <taxon>Nonomuraea</taxon>
    </lineage>
</organism>
<evidence type="ECO:0000313" key="2">
    <source>
        <dbReference type="Proteomes" id="UP001212498"/>
    </source>
</evidence>
<keyword evidence="2" id="KW-1185">Reference proteome</keyword>
<proteinExistence type="predicted"/>
<dbReference type="RefSeq" id="WP_271278067.1">
    <property type="nucleotide sequence ID" value="NZ_BAABFD010000001.1"/>
</dbReference>
<comment type="caution">
    <text evidence="1">The sequence shown here is derived from an EMBL/GenBank/DDBJ whole genome shotgun (WGS) entry which is preliminary data.</text>
</comment>